<proteinExistence type="predicted"/>
<reference evidence="2 3" key="1">
    <citation type="submission" date="2019-08" db="EMBL/GenBank/DDBJ databases">
        <title>Deep-cultivation of Planctomycetes and their phenomic and genomic characterization uncovers novel biology.</title>
        <authorList>
            <person name="Wiegand S."/>
            <person name="Jogler M."/>
            <person name="Boedeker C."/>
            <person name="Pinto D."/>
            <person name="Vollmers J."/>
            <person name="Rivas-Marin E."/>
            <person name="Kohn T."/>
            <person name="Peeters S.H."/>
            <person name="Heuer A."/>
            <person name="Rast P."/>
            <person name="Oberbeckmann S."/>
            <person name="Bunk B."/>
            <person name="Jeske O."/>
            <person name="Meyerdierks A."/>
            <person name="Storesund J.E."/>
            <person name="Kallscheuer N."/>
            <person name="Luecker S."/>
            <person name="Lage O.M."/>
            <person name="Pohl T."/>
            <person name="Merkel B.J."/>
            <person name="Hornburger P."/>
            <person name="Mueller R.-W."/>
            <person name="Bruemmer F."/>
            <person name="Labrenz M."/>
            <person name="Spormann A.M."/>
            <person name="Op den Camp H."/>
            <person name="Overmann J."/>
            <person name="Amann R."/>
            <person name="Jetten M.S.M."/>
            <person name="Mascher T."/>
            <person name="Medema M.H."/>
            <person name="Devos D.P."/>
            <person name="Kaster A.-K."/>
            <person name="Ovreas L."/>
            <person name="Rohde M."/>
            <person name="Galperin M.Y."/>
            <person name="Jogler C."/>
        </authorList>
    </citation>
    <scope>NUCLEOTIDE SEQUENCE [LARGE SCALE GENOMIC DNA]</scope>
    <source>
        <strain evidence="2 3">Pr1d</strain>
    </source>
</reference>
<name>A0A5B9Q7D2_9BACT</name>
<organism evidence="2 3">
    <name type="scientific">Bythopirellula goksoeyrii</name>
    <dbReference type="NCBI Taxonomy" id="1400387"/>
    <lineage>
        <taxon>Bacteria</taxon>
        <taxon>Pseudomonadati</taxon>
        <taxon>Planctomycetota</taxon>
        <taxon>Planctomycetia</taxon>
        <taxon>Pirellulales</taxon>
        <taxon>Lacipirellulaceae</taxon>
        <taxon>Bythopirellula</taxon>
    </lineage>
</organism>
<dbReference type="EMBL" id="CP042913">
    <property type="protein sequence ID" value="QEG33579.1"/>
    <property type="molecule type" value="Genomic_DNA"/>
</dbReference>
<dbReference type="RefSeq" id="WP_148072324.1">
    <property type="nucleotide sequence ID" value="NZ_CP042913.1"/>
</dbReference>
<evidence type="ECO:0008006" key="4">
    <source>
        <dbReference type="Google" id="ProtNLM"/>
    </source>
</evidence>
<feature type="chain" id="PRO_5022890225" description="Autotransporter-associated beta strand repeat protein" evidence="1">
    <location>
        <begin position="30"/>
        <end position="720"/>
    </location>
</feature>
<protein>
    <recommendedName>
        <fullName evidence="4">Autotransporter-associated beta strand repeat protein</fullName>
    </recommendedName>
</protein>
<evidence type="ECO:0000313" key="3">
    <source>
        <dbReference type="Proteomes" id="UP000323917"/>
    </source>
</evidence>
<keyword evidence="3" id="KW-1185">Reference proteome</keyword>
<dbReference type="AlphaFoldDB" id="A0A5B9Q7D2"/>
<accession>A0A5B9Q7D2</accession>
<gene>
    <name evidence="2" type="ORF">Pr1d_08430</name>
</gene>
<evidence type="ECO:0000313" key="2">
    <source>
        <dbReference type="EMBL" id="QEG33579.1"/>
    </source>
</evidence>
<sequence precursor="true">MNQIICLLRSFFQIALISALIGAIDFSHAAQVTTPFVGENFESFEGIVPGGSVHDYGSNWLAFSSPYTFSSGATFTYPAFGPNSNYLGDWAFHDSATFQSMHWNASQVPDGSAWFGVSGQSAMEFTFDSPMTRVGVNPLTTGNFRISAFDSSNNLIETHSYGQTPGVVQSSPPNASTGSWKTFFAGIRANGIKRVRFEAGGGFALDGLTFDNSRTVLLTESSVATWNTPSDWEHGLVPIASDDVVVSSASGNLSLQGPNAPISVLSLTLSAQPGASAQLGLQSSGSITTSATRGVLLQKGAEIAGPGEIIGDFVGEQGSTIFATPGQLKLGRTTYSGFRTAGQIILVDGAILQLNSLSLASLGSSTQMFGGTLSASNGVSLGSGNAIHGRGTVAARLSAQNGSTIAATGGLSLGDSNSPAGFYSDGELHTSDNTVTINDSNDAVLGSLTSLGDGTNGGTLVAGTAVSTDTAPHFLVEQGKNVIGRGNIVGNFKNNGHVVGDGDSSVSERIVFDSPWIVSGIGTFANTLVNGTFSPGLSPAVVEGENFAFAGKVQMELGGTTPGSGSQSHDQIIDLETMELLSGVDLELKPWNGFQPQVGDTFELLRSSQSLLGAFDDVLIDPYFQSLGIGFDLEYSPNSLSVVAVSAGLSGDFDADGDVDGRDFLAWQRDPSVGDLADWQANYGAESSLENIAAIPEPAGGLLLAVATLTAFVRQRPVQV</sequence>
<feature type="signal peptide" evidence="1">
    <location>
        <begin position="1"/>
        <end position="29"/>
    </location>
</feature>
<dbReference type="KEGG" id="bgok:Pr1d_08430"/>
<dbReference type="OrthoDB" id="292163at2"/>
<keyword evidence="1" id="KW-0732">Signal</keyword>
<dbReference type="Proteomes" id="UP000323917">
    <property type="component" value="Chromosome"/>
</dbReference>
<evidence type="ECO:0000256" key="1">
    <source>
        <dbReference type="SAM" id="SignalP"/>
    </source>
</evidence>